<dbReference type="EMBL" id="QKWP01000269">
    <property type="protein sequence ID" value="RIB23295.1"/>
    <property type="molecule type" value="Genomic_DNA"/>
</dbReference>
<proteinExistence type="predicted"/>
<sequence length="226" mass="25902">MEKETGLSKNLCETSIIEKETGLSKDQCETSIMEKEAGLSEDLHKTSNKNKIKFKAPYNNTNNKPQVNRRTKSKTPYQILKFKKKKLKSKRKHLNETRSNLEERKDATDSSLQPSNGDTTSNAKQKKQEKVMYSPDSPLAEDSQETPGEIYYSNEFFDPSQVGLVFTPQSLLQNTSYDASSAPFYVCPAIVQSFQGFQHFQQFELLENNSDDTYNIAFEEFTENFQ</sequence>
<comment type="caution">
    <text evidence="2">The sequence shown here is derived from an EMBL/GenBank/DDBJ whole genome shotgun (WGS) entry which is preliminary data.</text>
</comment>
<feature type="region of interest" description="Disordered" evidence="1">
    <location>
        <begin position="38"/>
        <end position="145"/>
    </location>
</feature>
<feature type="compositionally biased region" description="Basic residues" evidence="1">
    <location>
        <begin position="81"/>
        <end position="93"/>
    </location>
</feature>
<feature type="compositionally biased region" description="Basic and acidic residues" evidence="1">
    <location>
        <begin position="94"/>
        <end position="108"/>
    </location>
</feature>
<organism evidence="2 3">
    <name type="scientific">Gigaspora rosea</name>
    <dbReference type="NCBI Taxonomy" id="44941"/>
    <lineage>
        <taxon>Eukaryota</taxon>
        <taxon>Fungi</taxon>
        <taxon>Fungi incertae sedis</taxon>
        <taxon>Mucoromycota</taxon>
        <taxon>Glomeromycotina</taxon>
        <taxon>Glomeromycetes</taxon>
        <taxon>Diversisporales</taxon>
        <taxon>Gigasporaceae</taxon>
        <taxon>Gigaspora</taxon>
    </lineage>
</organism>
<gene>
    <name evidence="2" type="ORF">C2G38_2171727</name>
</gene>
<reference evidence="2 3" key="1">
    <citation type="submission" date="2018-06" db="EMBL/GenBank/DDBJ databases">
        <title>Comparative genomics reveals the genomic features of Rhizophagus irregularis, R. cerebriforme, R. diaphanum and Gigaspora rosea, and their symbiotic lifestyle signature.</title>
        <authorList>
            <person name="Morin E."/>
            <person name="San Clemente H."/>
            <person name="Chen E.C.H."/>
            <person name="De La Providencia I."/>
            <person name="Hainaut M."/>
            <person name="Kuo A."/>
            <person name="Kohler A."/>
            <person name="Murat C."/>
            <person name="Tang N."/>
            <person name="Roy S."/>
            <person name="Loubradou J."/>
            <person name="Henrissat B."/>
            <person name="Grigoriev I.V."/>
            <person name="Corradi N."/>
            <person name="Roux C."/>
            <person name="Martin F.M."/>
        </authorList>
    </citation>
    <scope>NUCLEOTIDE SEQUENCE [LARGE SCALE GENOMIC DNA]</scope>
    <source>
        <strain evidence="2 3">DAOM 194757</strain>
    </source>
</reference>
<dbReference type="Proteomes" id="UP000266673">
    <property type="component" value="Unassembled WGS sequence"/>
</dbReference>
<keyword evidence="3" id="KW-1185">Reference proteome</keyword>
<feature type="compositionally biased region" description="Polar residues" evidence="1">
    <location>
        <begin position="109"/>
        <end position="123"/>
    </location>
</feature>
<accession>A0A397VLA9</accession>
<evidence type="ECO:0000313" key="3">
    <source>
        <dbReference type="Proteomes" id="UP000266673"/>
    </source>
</evidence>
<name>A0A397VLA9_9GLOM</name>
<protein>
    <submittedName>
        <fullName evidence="2">Uncharacterized protein</fullName>
    </submittedName>
</protein>
<evidence type="ECO:0000313" key="2">
    <source>
        <dbReference type="EMBL" id="RIB23295.1"/>
    </source>
</evidence>
<dbReference type="AlphaFoldDB" id="A0A397VLA9"/>
<evidence type="ECO:0000256" key="1">
    <source>
        <dbReference type="SAM" id="MobiDB-lite"/>
    </source>
</evidence>
<dbReference type="OrthoDB" id="10375734at2759"/>